<dbReference type="SUPFAM" id="SSF53187">
    <property type="entry name" value="Zn-dependent exopeptidases"/>
    <property type="match status" value="1"/>
</dbReference>
<dbReference type="Pfam" id="PF04389">
    <property type="entry name" value="Peptidase_M28"/>
    <property type="match status" value="1"/>
</dbReference>
<dbReference type="Gene3D" id="3.40.630.10">
    <property type="entry name" value="Zn peptidases"/>
    <property type="match status" value="1"/>
</dbReference>
<dbReference type="EC" id="2.3.2.5" evidence="4"/>
<comment type="similarity">
    <text evidence="3">Belongs to the glutaminyl-peptide cyclotransferase family.</text>
</comment>
<evidence type="ECO:0000259" key="14">
    <source>
        <dbReference type="Pfam" id="PF04389"/>
    </source>
</evidence>
<evidence type="ECO:0000256" key="12">
    <source>
        <dbReference type="ARBA" id="ARBA00057903"/>
    </source>
</evidence>
<evidence type="ECO:0000256" key="10">
    <source>
        <dbReference type="ARBA" id="ARBA00023157"/>
    </source>
</evidence>
<dbReference type="GO" id="GO:0008270">
    <property type="term" value="F:zinc ion binding"/>
    <property type="evidence" value="ECO:0007669"/>
    <property type="project" value="TreeGrafter"/>
</dbReference>
<evidence type="ECO:0000256" key="9">
    <source>
        <dbReference type="ARBA" id="ARBA00022833"/>
    </source>
</evidence>
<comment type="subcellular location">
    <subcellularLocation>
        <location evidence="2">Secreted</location>
    </subcellularLocation>
</comment>
<evidence type="ECO:0000256" key="7">
    <source>
        <dbReference type="ARBA" id="ARBA00022679"/>
    </source>
</evidence>
<reference evidence="15 16" key="1">
    <citation type="journal article" date="2024" name="BMC Genomics">
        <title>De novo assembly and annotation of Popillia japonica's genome with initial clues to its potential as an invasive pest.</title>
        <authorList>
            <person name="Cucini C."/>
            <person name="Boschi S."/>
            <person name="Funari R."/>
            <person name="Cardaioli E."/>
            <person name="Iannotti N."/>
            <person name="Marturano G."/>
            <person name="Paoli F."/>
            <person name="Bruttini M."/>
            <person name="Carapelli A."/>
            <person name="Frati F."/>
            <person name="Nardi F."/>
        </authorList>
    </citation>
    <scope>NUCLEOTIDE SEQUENCE [LARGE SCALE GENOMIC DNA]</scope>
    <source>
        <strain evidence="15">DMR45628</strain>
    </source>
</reference>
<dbReference type="GO" id="GO:0016603">
    <property type="term" value="F:glutaminyl-peptide cyclotransferase activity"/>
    <property type="evidence" value="ECO:0007669"/>
    <property type="project" value="UniProtKB-EC"/>
</dbReference>
<keyword evidence="13" id="KW-0732">Signal</keyword>
<dbReference type="CDD" id="cd03880">
    <property type="entry name" value="M28_QC_like"/>
    <property type="match status" value="1"/>
</dbReference>
<evidence type="ECO:0000256" key="5">
    <source>
        <dbReference type="ARBA" id="ARBA00016861"/>
    </source>
</evidence>
<evidence type="ECO:0000256" key="4">
    <source>
        <dbReference type="ARBA" id="ARBA00012012"/>
    </source>
</evidence>
<comment type="caution">
    <text evidence="15">The sequence shown here is derived from an EMBL/GenBank/DDBJ whole genome shotgun (WGS) entry which is preliminary data.</text>
</comment>
<comment type="function">
    <text evidence="12">Acts as a glutaminyl-peptide cyclotransferase. Responsible for the biosynthesis of pyroglutamyl peptides. Might be more efficient in the conversion of tri and tetrapeptides in vitro. Might have a relative preference for substrates containing hydrophobic amino acids in vitro.</text>
</comment>
<organism evidence="15 16">
    <name type="scientific">Popillia japonica</name>
    <name type="common">Japanese beetle</name>
    <dbReference type="NCBI Taxonomy" id="7064"/>
    <lineage>
        <taxon>Eukaryota</taxon>
        <taxon>Metazoa</taxon>
        <taxon>Ecdysozoa</taxon>
        <taxon>Arthropoda</taxon>
        <taxon>Hexapoda</taxon>
        <taxon>Insecta</taxon>
        <taxon>Pterygota</taxon>
        <taxon>Neoptera</taxon>
        <taxon>Endopterygota</taxon>
        <taxon>Coleoptera</taxon>
        <taxon>Polyphaga</taxon>
        <taxon>Scarabaeiformia</taxon>
        <taxon>Scarabaeidae</taxon>
        <taxon>Rutelinae</taxon>
        <taxon>Popillia</taxon>
    </lineage>
</organism>
<dbReference type="PANTHER" id="PTHR12283:SF6">
    <property type="entry name" value="GLUTAMINYL-PEPTIDE CYCLOTRANSFERASE-RELATED"/>
    <property type="match status" value="1"/>
</dbReference>
<sequence>MLNYLLLATFLSVFLLNNAADEFFKLRDNHLPQSLTTAELKYVAGLSNTSHLNTVLDNICIPRVVGSRGHDRVHNYIVSEMKNLGWHVDVDKFQERTPNFGVLTFRNIITTPNPNAERYVVLACHYDSKYFKDFDFEGATDSAVPCAMLINLATVMRKELEPLREDVDLKLFFFDGEEAFERWGPSDSIYGARHLAQVYENKIRSGSGPNHLQRIDMLVLLDLLGAANPHFYSYFRDTNKLYLKLVETERRLKKRGLIKSSSPYFVDRQWYSGVEDDHLPFLERGVPILHLIPNKFPDVWHTINDNREIVDMATTENLNKILRVFVAEYLHLVVEGDESDNEDIQHYEL</sequence>
<dbReference type="InterPro" id="IPR040234">
    <property type="entry name" value="QC/QCL"/>
</dbReference>
<keyword evidence="16" id="KW-1185">Reference proteome</keyword>
<dbReference type="PANTHER" id="PTHR12283">
    <property type="entry name" value="GLUTAMINYL-PEPTIDE CYCLOTRANSFERASE"/>
    <property type="match status" value="1"/>
</dbReference>
<evidence type="ECO:0000256" key="11">
    <source>
        <dbReference type="ARBA" id="ARBA00023315"/>
    </source>
</evidence>
<dbReference type="InterPro" id="IPR007484">
    <property type="entry name" value="Peptidase_M28"/>
</dbReference>
<keyword evidence="11" id="KW-0012">Acyltransferase</keyword>
<keyword evidence="7" id="KW-0808">Transferase</keyword>
<keyword evidence="9" id="KW-0862">Zinc</keyword>
<comment type="catalytic activity">
    <reaction evidence="1">
        <text>N-terminal L-glutaminyl-[peptide] = N-terminal 5-oxo-L-prolyl-[peptide] + NH4(+)</text>
        <dbReference type="Rhea" id="RHEA:23652"/>
        <dbReference type="Rhea" id="RHEA-COMP:11736"/>
        <dbReference type="Rhea" id="RHEA-COMP:11846"/>
        <dbReference type="ChEBI" id="CHEBI:28938"/>
        <dbReference type="ChEBI" id="CHEBI:64722"/>
        <dbReference type="ChEBI" id="CHEBI:87215"/>
        <dbReference type="EC" id="2.3.2.5"/>
    </reaction>
</comment>
<feature type="signal peptide" evidence="13">
    <location>
        <begin position="1"/>
        <end position="19"/>
    </location>
</feature>
<evidence type="ECO:0000256" key="13">
    <source>
        <dbReference type="SAM" id="SignalP"/>
    </source>
</evidence>
<protein>
    <recommendedName>
        <fullName evidence="5">Glutaminyl-peptide cyclotransferase</fullName>
        <ecNumber evidence="4">2.3.2.5</ecNumber>
    </recommendedName>
</protein>
<evidence type="ECO:0000313" key="16">
    <source>
        <dbReference type="Proteomes" id="UP001458880"/>
    </source>
</evidence>
<evidence type="ECO:0000256" key="1">
    <source>
        <dbReference type="ARBA" id="ARBA00000001"/>
    </source>
</evidence>
<name>A0AAW1KLA2_POPJA</name>
<keyword evidence="8" id="KW-0479">Metal-binding</keyword>
<evidence type="ECO:0000256" key="3">
    <source>
        <dbReference type="ARBA" id="ARBA00006014"/>
    </source>
</evidence>
<feature type="chain" id="PRO_5043957203" description="Glutaminyl-peptide cyclotransferase" evidence="13">
    <location>
        <begin position="20"/>
        <end position="349"/>
    </location>
</feature>
<evidence type="ECO:0000256" key="6">
    <source>
        <dbReference type="ARBA" id="ARBA00022525"/>
    </source>
</evidence>
<evidence type="ECO:0000313" key="15">
    <source>
        <dbReference type="EMBL" id="KAK9719930.1"/>
    </source>
</evidence>
<dbReference type="EMBL" id="JASPKY010000215">
    <property type="protein sequence ID" value="KAK9719930.1"/>
    <property type="molecule type" value="Genomic_DNA"/>
</dbReference>
<proteinExistence type="inferred from homology"/>
<dbReference type="InterPro" id="IPR037457">
    <property type="entry name" value="M28_QC"/>
</dbReference>
<gene>
    <name evidence="15" type="ORF">QE152_g22388</name>
</gene>
<accession>A0AAW1KLA2</accession>
<evidence type="ECO:0000256" key="8">
    <source>
        <dbReference type="ARBA" id="ARBA00022723"/>
    </source>
</evidence>
<dbReference type="GO" id="GO:0005576">
    <property type="term" value="C:extracellular region"/>
    <property type="evidence" value="ECO:0007669"/>
    <property type="project" value="UniProtKB-SubCell"/>
</dbReference>
<dbReference type="AlphaFoldDB" id="A0AAW1KLA2"/>
<keyword evidence="6" id="KW-0964">Secreted</keyword>
<evidence type="ECO:0000256" key="2">
    <source>
        <dbReference type="ARBA" id="ARBA00004613"/>
    </source>
</evidence>
<keyword evidence="10" id="KW-1015">Disulfide bond</keyword>
<dbReference type="Proteomes" id="UP001458880">
    <property type="component" value="Unassembled WGS sequence"/>
</dbReference>
<feature type="domain" description="Peptidase M28" evidence="14">
    <location>
        <begin position="107"/>
        <end position="325"/>
    </location>
</feature>
<dbReference type="FunFam" id="3.40.630.10:FF:000029">
    <property type="entry name" value="Glutaminyl-peptide cyclotransferase"/>
    <property type="match status" value="1"/>
</dbReference>